<name>A0A6L7GS32_9ACTN</name>
<organism evidence="3 4">
    <name type="scientific">Gordonia mangrovi</name>
    <dbReference type="NCBI Taxonomy" id="2665643"/>
    <lineage>
        <taxon>Bacteria</taxon>
        <taxon>Bacillati</taxon>
        <taxon>Actinomycetota</taxon>
        <taxon>Actinomycetes</taxon>
        <taxon>Mycobacteriales</taxon>
        <taxon>Gordoniaceae</taxon>
        <taxon>Gordonia</taxon>
    </lineage>
</organism>
<dbReference type="Gene3D" id="3.30.530.20">
    <property type="match status" value="1"/>
</dbReference>
<reference evidence="3 4" key="1">
    <citation type="submission" date="2019-11" db="EMBL/GenBank/DDBJ databases">
        <title>Gordonia sp. nov., a novel actinobacterium isolated from mangrove soil in Hainan.</title>
        <authorList>
            <person name="Huang X."/>
            <person name="Xie Y."/>
            <person name="Chu X."/>
            <person name="Xiao K."/>
        </authorList>
    </citation>
    <scope>NUCLEOTIDE SEQUENCE [LARGE SCALE GENOMIC DNA]</scope>
    <source>
        <strain evidence="3 4">HNM0687</strain>
    </source>
</reference>
<dbReference type="EMBL" id="WMBR01000004">
    <property type="protein sequence ID" value="MXP22779.1"/>
    <property type="molecule type" value="Genomic_DNA"/>
</dbReference>
<dbReference type="InterPro" id="IPR023393">
    <property type="entry name" value="START-like_dom_sf"/>
</dbReference>
<evidence type="ECO:0000313" key="3">
    <source>
        <dbReference type="EMBL" id="MXP22779.1"/>
    </source>
</evidence>
<dbReference type="SUPFAM" id="SSF55961">
    <property type="entry name" value="Bet v1-like"/>
    <property type="match status" value="1"/>
</dbReference>
<protein>
    <submittedName>
        <fullName evidence="3">Cyclase</fullName>
    </submittedName>
</protein>
<feature type="region of interest" description="Disordered" evidence="1">
    <location>
        <begin position="15"/>
        <end position="41"/>
    </location>
</feature>
<evidence type="ECO:0000313" key="4">
    <source>
        <dbReference type="Proteomes" id="UP000475545"/>
    </source>
</evidence>
<proteinExistence type="predicted"/>
<dbReference type="InterPro" id="IPR005031">
    <property type="entry name" value="COQ10_START"/>
</dbReference>
<dbReference type="Pfam" id="PF03364">
    <property type="entry name" value="Polyketide_cyc"/>
    <property type="match status" value="1"/>
</dbReference>
<feature type="domain" description="Coenzyme Q-binding protein COQ10 START" evidence="2">
    <location>
        <begin position="59"/>
        <end position="178"/>
    </location>
</feature>
<dbReference type="Proteomes" id="UP000475545">
    <property type="component" value="Unassembled WGS sequence"/>
</dbReference>
<evidence type="ECO:0000256" key="1">
    <source>
        <dbReference type="SAM" id="MobiDB-lite"/>
    </source>
</evidence>
<keyword evidence="4" id="KW-1185">Reference proteome</keyword>
<dbReference type="AlphaFoldDB" id="A0A6L7GS32"/>
<sequence>MPRTCCVRPCAMSHSSNAGHRWQFDRPSRVRPPTRTGNDMTSLARPVVTESHPLDGCDADAAFARLCDFETLAGLVDDVERIEITPVGPGEQISSWGVIFRRGVMQWRERDVIDHDARTISFSLIDGDLAYLEGHWSVEKHEAGCVITFRSEFDFGIPSMAAMLNPLAERELRRNNRAIIAAVAHPTTPVPS</sequence>
<accession>A0A6L7GS32</accession>
<comment type="caution">
    <text evidence="3">The sequence shown here is derived from an EMBL/GenBank/DDBJ whole genome shotgun (WGS) entry which is preliminary data.</text>
</comment>
<gene>
    <name evidence="3" type="ORF">GIY30_15665</name>
</gene>
<evidence type="ECO:0000259" key="2">
    <source>
        <dbReference type="Pfam" id="PF03364"/>
    </source>
</evidence>